<name>A0ABY5DM70_9ACTN</name>
<evidence type="ECO:0000313" key="2">
    <source>
        <dbReference type="EMBL" id="UTI63066.1"/>
    </source>
</evidence>
<evidence type="ECO:0000313" key="3">
    <source>
        <dbReference type="Proteomes" id="UP001056035"/>
    </source>
</evidence>
<dbReference type="SUPFAM" id="SSF53474">
    <property type="entry name" value="alpha/beta-Hydrolases"/>
    <property type="match status" value="1"/>
</dbReference>
<dbReference type="Proteomes" id="UP001056035">
    <property type="component" value="Chromosome"/>
</dbReference>
<dbReference type="RefSeq" id="WP_254569800.1">
    <property type="nucleotide sequence ID" value="NZ_CP098502.1"/>
</dbReference>
<dbReference type="Gene3D" id="3.40.50.1820">
    <property type="entry name" value="alpha/beta hydrolase"/>
    <property type="match status" value="1"/>
</dbReference>
<evidence type="ECO:0000259" key="1">
    <source>
        <dbReference type="Pfam" id="PF12697"/>
    </source>
</evidence>
<accession>A0ABY5DM70</accession>
<dbReference type="PANTHER" id="PTHR43798">
    <property type="entry name" value="MONOACYLGLYCEROL LIPASE"/>
    <property type="match status" value="1"/>
</dbReference>
<dbReference type="GO" id="GO:0016787">
    <property type="term" value="F:hydrolase activity"/>
    <property type="evidence" value="ECO:0007669"/>
    <property type="project" value="UniProtKB-KW"/>
</dbReference>
<dbReference type="InterPro" id="IPR050266">
    <property type="entry name" value="AB_hydrolase_sf"/>
</dbReference>
<reference evidence="2 3" key="1">
    <citation type="submission" date="2022-06" db="EMBL/GenBank/DDBJ databases">
        <title>Paraconexibacter antarcticus.</title>
        <authorList>
            <person name="Kim C.S."/>
        </authorList>
    </citation>
    <scope>NUCLEOTIDE SEQUENCE [LARGE SCALE GENOMIC DNA]</scope>
    <source>
        <strain evidence="2 3">02-257</strain>
    </source>
</reference>
<sequence>MDTTFTPAHRGGAGSPLVCLHGFTDTWRTWELVLPALERRHDVLAPTLAGHAGGPLLGAGPLDVALVDAVEAAMDDAGFDTAHIVGNSLGGYLAFALAARGRARSVVALAPAGGWAKGDGTVGATLAHFTTMQDLLRLAAPRAEEIVATPEGRRRATTFTAERWEHIPAALLAHQMRGVAACEAVGPLVAFASETGWHVDAEAVRCPVRVVWGTEDKLLAWPSAAARFREEWVPHADWVVLDGVGHCPQLDVPLETAELIGGFTAA</sequence>
<keyword evidence="2" id="KW-0378">Hydrolase</keyword>
<keyword evidence="3" id="KW-1185">Reference proteome</keyword>
<gene>
    <name evidence="2" type="ORF">NBH00_17075</name>
</gene>
<dbReference type="Pfam" id="PF12697">
    <property type="entry name" value="Abhydrolase_6"/>
    <property type="match status" value="1"/>
</dbReference>
<dbReference type="InterPro" id="IPR029058">
    <property type="entry name" value="AB_hydrolase_fold"/>
</dbReference>
<feature type="domain" description="AB hydrolase-1" evidence="1">
    <location>
        <begin position="17"/>
        <end position="258"/>
    </location>
</feature>
<protein>
    <submittedName>
        <fullName evidence="2">Alpha/beta fold hydrolase</fullName>
    </submittedName>
</protein>
<proteinExistence type="predicted"/>
<dbReference type="InterPro" id="IPR000073">
    <property type="entry name" value="AB_hydrolase_1"/>
</dbReference>
<organism evidence="2 3">
    <name type="scientific">Paraconexibacter antarcticus</name>
    <dbReference type="NCBI Taxonomy" id="2949664"/>
    <lineage>
        <taxon>Bacteria</taxon>
        <taxon>Bacillati</taxon>
        <taxon>Actinomycetota</taxon>
        <taxon>Thermoleophilia</taxon>
        <taxon>Solirubrobacterales</taxon>
        <taxon>Paraconexibacteraceae</taxon>
        <taxon>Paraconexibacter</taxon>
    </lineage>
</organism>
<dbReference type="PANTHER" id="PTHR43798:SF33">
    <property type="entry name" value="HYDROLASE, PUTATIVE (AFU_ORTHOLOGUE AFUA_2G14860)-RELATED"/>
    <property type="match status" value="1"/>
</dbReference>
<dbReference type="EMBL" id="CP098502">
    <property type="protein sequence ID" value="UTI63066.1"/>
    <property type="molecule type" value="Genomic_DNA"/>
</dbReference>